<feature type="region of interest" description="Disordered" evidence="1">
    <location>
        <begin position="1"/>
        <end position="21"/>
    </location>
</feature>
<feature type="compositionally biased region" description="Basic residues" evidence="1">
    <location>
        <begin position="39"/>
        <end position="52"/>
    </location>
</feature>
<feature type="region of interest" description="Disordered" evidence="1">
    <location>
        <begin position="39"/>
        <end position="87"/>
    </location>
</feature>
<dbReference type="EMBL" id="JANPWB010000005">
    <property type="protein sequence ID" value="KAJ1188971.1"/>
    <property type="molecule type" value="Genomic_DNA"/>
</dbReference>
<organism evidence="2 3">
    <name type="scientific">Pleurodeles waltl</name>
    <name type="common">Iberian ribbed newt</name>
    <dbReference type="NCBI Taxonomy" id="8319"/>
    <lineage>
        <taxon>Eukaryota</taxon>
        <taxon>Metazoa</taxon>
        <taxon>Chordata</taxon>
        <taxon>Craniata</taxon>
        <taxon>Vertebrata</taxon>
        <taxon>Euteleostomi</taxon>
        <taxon>Amphibia</taxon>
        <taxon>Batrachia</taxon>
        <taxon>Caudata</taxon>
        <taxon>Salamandroidea</taxon>
        <taxon>Salamandridae</taxon>
        <taxon>Pleurodelinae</taxon>
        <taxon>Pleurodeles</taxon>
    </lineage>
</organism>
<reference evidence="2" key="1">
    <citation type="journal article" date="2022" name="bioRxiv">
        <title>Sequencing and chromosome-scale assembly of the giantPleurodeles waltlgenome.</title>
        <authorList>
            <person name="Brown T."/>
            <person name="Elewa A."/>
            <person name="Iarovenko S."/>
            <person name="Subramanian E."/>
            <person name="Araus A.J."/>
            <person name="Petzold A."/>
            <person name="Susuki M."/>
            <person name="Suzuki K.-i.T."/>
            <person name="Hayashi T."/>
            <person name="Toyoda A."/>
            <person name="Oliveira C."/>
            <person name="Osipova E."/>
            <person name="Leigh N.D."/>
            <person name="Simon A."/>
            <person name="Yun M.H."/>
        </authorList>
    </citation>
    <scope>NUCLEOTIDE SEQUENCE</scope>
    <source>
        <strain evidence="2">20211129_DDA</strain>
        <tissue evidence="2">Liver</tissue>
    </source>
</reference>
<proteinExistence type="predicted"/>
<dbReference type="Proteomes" id="UP001066276">
    <property type="component" value="Chromosome 3_1"/>
</dbReference>
<gene>
    <name evidence="2" type="ORF">NDU88_005726</name>
</gene>
<dbReference type="AlphaFoldDB" id="A0AAV7UJS3"/>
<protein>
    <submittedName>
        <fullName evidence="2">Uncharacterized protein</fullName>
    </submittedName>
</protein>
<feature type="compositionally biased region" description="Polar residues" evidence="1">
    <location>
        <begin position="1"/>
        <end position="11"/>
    </location>
</feature>
<accession>A0AAV7UJS3</accession>
<keyword evidence="3" id="KW-1185">Reference proteome</keyword>
<comment type="caution">
    <text evidence="2">The sequence shown here is derived from an EMBL/GenBank/DDBJ whole genome shotgun (WGS) entry which is preliminary data.</text>
</comment>
<sequence length="87" mass="9311">MYNLAQPTLINSPYPKEAPIPQINQVGSRLPVIRVAQCQKRRERGGGGRKRAAAGSVTYSDATQPLTTAGAPGIEPQRGWQLPVTTA</sequence>
<evidence type="ECO:0000256" key="1">
    <source>
        <dbReference type="SAM" id="MobiDB-lite"/>
    </source>
</evidence>
<evidence type="ECO:0000313" key="2">
    <source>
        <dbReference type="EMBL" id="KAJ1188971.1"/>
    </source>
</evidence>
<name>A0AAV7UJS3_PLEWA</name>
<feature type="compositionally biased region" description="Polar residues" evidence="1">
    <location>
        <begin position="57"/>
        <end position="67"/>
    </location>
</feature>
<evidence type="ECO:0000313" key="3">
    <source>
        <dbReference type="Proteomes" id="UP001066276"/>
    </source>
</evidence>